<organism evidence="1 2">
    <name type="scientific">Parapedobacter koreensis</name>
    <dbReference type="NCBI Taxonomy" id="332977"/>
    <lineage>
        <taxon>Bacteria</taxon>
        <taxon>Pseudomonadati</taxon>
        <taxon>Bacteroidota</taxon>
        <taxon>Sphingobacteriia</taxon>
        <taxon>Sphingobacteriales</taxon>
        <taxon>Sphingobacteriaceae</taxon>
        <taxon>Parapedobacter</taxon>
    </lineage>
</organism>
<evidence type="ECO:0000313" key="1">
    <source>
        <dbReference type="EMBL" id="SEK75005.1"/>
    </source>
</evidence>
<proteinExistence type="predicted"/>
<gene>
    <name evidence="1" type="ORF">SAMN05421740_102589</name>
</gene>
<dbReference type="AlphaFoldDB" id="A0A1H7JNG8"/>
<evidence type="ECO:0000313" key="2">
    <source>
        <dbReference type="Proteomes" id="UP000198916"/>
    </source>
</evidence>
<sequence length="78" mass="9599">MFDRLSTYLQNRSADFHYIRDYPRMEIWIKGKEWYPIIISHVSRHRYLVSWGDVAFEFNDPEKVYHYVLRIFKVIGKG</sequence>
<protein>
    <submittedName>
        <fullName evidence="1">Uncharacterized protein</fullName>
    </submittedName>
</protein>
<dbReference type="STRING" id="332977.SAMN05421740_102589"/>
<dbReference type="Proteomes" id="UP000198916">
    <property type="component" value="Unassembled WGS sequence"/>
</dbReference>
<dbReference type="EMBL" id="FNZR01000002">
    <property type="protein sequence ID" value="SEK75005.1"/>
    <property type="molecule type" value="Genomic_DNA"/>
</dbReference>
<reference evidence="2" key="1">
    <citation type="submission" date="2016-10" db="EMBL/GenBank/DDBJ databases">
        <authorList>
            <person name="Varghese N."/>
            <person name="Submissions S."/>
        </authorList>
    </citation>
    <scope>NUCLEOTIDE SEQUENCE [LARGE SCALE GENOMIC DNA]</scope>
    <source>
        <strain evidence="2">Jip14</strain>
    </source>
</reference>
<keyword evidence="2" id="KW-1185">Reference proteome</keyword>
<name>A0A1H7JNG8_9SPHI</name>
<accession>A0A1H7JNG8</accession>